<organism evidence="1 2">
    <name type="scientific">Lithospermum erythrorhizon</name>
    <name type="common">Purple gromwell</name>
    <name type="synonym">Lithospermum officinale var. erythrorhizon</name>
    <dbReference type="NCBI Taxonomy" id="34254"/>
    <lineage>
        <taxon>Eukaryota</taxon>
        <taxon>Viridiplantae</taxon>
        <taxon>Streptophyta</taxon>
        <taxon>Embryophyta</taxon>
        <taxon>Tracheophyta</taxon>
        <taxon>Spermatophyta</taxon>
        <taxon>Magnoliopsida</taxon>
        <taxon>eudicotyledons</taxon>
        <taxon>Gunneridae</taxon>
        <taxon>Pentapetalae</taxon>
        <taxon>asterids</taxon>
        <taxon>lamiids</taxon>
        <taxon>Boraginales</taxon>
        <taxon>Boraginaceae</taxon>
        <taxon>Boraginoideae</taxon>
        <taxon>Lithospermeae</taxon>
        <taxon>Lithospermum</taxon>
    </lineage>
</organism>
<accession>A0AAV3RQ12</accession>
<sequence>MTVTFDCASEYTESESGDGDVEAIEVVDGDVRLSVEPRVELPAPAPIPELQQCTPGLAADLIGQQGSAGSAEDGSCKVLGITLDGCS</sequence>
<dbReference type="Proteomes" id="UP001454036">
    <property type="component" value="Unassembled WGS sequence"/>
</dbReference>
<comment type="caution">
    <text evidence="1">The sequence shown here is derived from an EMBL/GenBank/DDBJ whole genome shotgun (WGS) entry which is preliminary data.</text>
</comment>
<reference evidence="1 2" key="1">
    <citation type="submission" date="2024-01" db="EMBL/GenBank/DDBJ databases">
        <title>The complete chloroplast genome sequence of Lithospermum erythrorhizon: insights into the phylogenetic relationship among Boraginaceae species and the maternal lineages of purple gromwells.</title>
        <authorList>
            <person name="Okada T."/>
            <person name="Watanabe K."/>
        </authorList>
    </citation>
    <scope>NUCLEOTIDE SEQUENCE [LARGE SCALE GENOMIC DNA]</scope>
</reference>
<dbReference type="AlphaFoldDB" id="A0AAV3RQ12"/>
<evidence type="ECO:0000313" key="2">
    <source>
        <dbReference type="Proteomes" id="UP001454036"/>
    </source>
</evidence>
<gene>
    <name evidence="1" type="ORF">LIER_30951</name>
</gene>
<proteinExistence type="predicted"/>
<protein>
    <submittedName>
        <fullName evidence="1">Uncharacterized protein</fullName>
    </submittedName>
</protein>
<dbReference type="EMBL" id="BAABME010011314">
    <property type="protein sequence ID" value="GAA0183564.1"/>
    <property type="molecule type" value="Genomic_DNA"/>
</dbReference>
<name>A0AAV3RQ12_LITER</name>
<evidence type="ECO:0000313" key="1">
    <source>
        <dbReference type="EMBL" id="GAA0183564.1"/>
    </source>
</evidence>
<keyword evidence="2" id="KW-1185">Reference proteome</keyword>